<evidence type="ECO:0000256" key="6">
    <source>
        <dbReference type="RuleBase" id="RU363108"/>
    </source>
</evidence>
<dbReference type="EMBL" id="CH940650">
    <property type="protein sequence ID" value="EDW67447.1"/>
    <property type="molecule type" value="Genomic_DNA"/>
</dbReference>
<keyword evidence="2 6" id="KW-1003">Cell membrane</keyword>
<dbReference type="Pfam" id="PF08395">
    <property type="entry name" value="7tm_7"/>
    <property type="match status" value="1"/>
</dbReference>
<keyword evidence="4 6" id="KW-1133">Transmembrane helix</keyword>
<dbReference type="GO" id="GO:0007165">
    <property type="term" value="P:signal transduction"/>
    <property type="evidence" value="ECO:0007669"/>
    <property type="project" value="UniProtKB-KW"/>
</dbReference>
<accession>B4M136</accession>
<comment type="caution">
    <text evidence="6">Lacks conserved residue(s) required for the propagation of feature annotation.</text>
</comment>
<dbReference type="OrthoDB" id="7881975at2759"/>
<dbReference type="InParanoid" id="B4M136"/>
<name>B4M136_DROVI</name>
<dbReference type="FunCoup" id="B4M136">
    <property type="interactions" value="7"/>
</dbReference>
<organism evidence="7 8">
    <name type="scientific">Drosophila virilis</name>
    <name type="common">Fruit fly</name>
    <dbReference type="NCBI Taxonomy" id="7244"/>
    <lineage>
        <taxon>Eukaryota</taxon>
        <taxon>Metazoa</taxon>
        <taxon>Ecdysozoa</taxon>
        <taxon>Arthropoda</taxon>
        <taxon>Hexapoda</taxon>
        <taxon>Insecta</taxon>
        <taxon>Pterygota</taxon>
        <taxon>Neoptera</taxon>
        <taxon>Endopterygota</taxon>
        <taxon>Diptera</taxon>
        <taxon>Brachycera</taxon>
        <taxon>Muscomorpha</taxon>
        <taxon>Ephydroidea</taxon>
        <taxon>Drosophilidae</taxon>
        <taxon>Drosophila</taxon>
    </lineage>
</organism>
<comment type="subcellular location">
    <subcellularLocation>
        <location evidence="1 6">Cell membrane</location>
        <topology evidence="1 6">Multi-pass membrane protein</topology>
    </subcellularLocation>
</comment>
<evidence type="ECO:0000256" key="2">
    <source>
        <dbReference type="ARBA" id="ARBA00022475"/>
    </source>
</evidence>
<dbReference type="PhylomeDB" id="B4M136"/>
<feature type="transmembrane region" description="Helical" evidence="6">
    <location>
        <begin position="272"/>
        <end position="297"/>
    </location>
</feature>
<gene>
    <name evidence="7" type="primary">Dvir\GJ24152</name>
    <name evidence="7" type="ORF">Dvir_GJ24152</name>
</gene>
<keyword evidence="3 6" id="KW-0812">Transmembrane</keyword>
<dbReference type="eggNOG" id="ENOG502TD1C">
    <property type="taxonomic scope" value="Eukaryota"/>
</dbReference>
<dbReference type="Proteomes" id="UP000008792">
    <property type="component" value="Unassembled WGS sequence"/>
</dbReference>
<keyword evidence="8" id="KW-1185">Reference proteome</keyword>
<feature type="transmembrane region" description="Helical" evidence="6">
    <location>
        <begin position="192"/>
        <end position="214"/>
    </location>
</feature>
<dbReference type="InterPro" id="IPR013604">
    <property type="entry name" value="7TM_chemorcpt"/>
</dbReference>
<dbReference type="STRING" id="7244.B4M136"/>
<protein>
    <recommendedName>
        <fullName evidence="6">Gustatory receptor</fullName>
    </recommendedName>
</protein>
<evidence type="ECO:0000256" key="3">
    <source>
        <dbReference type="ARBA" id="ARBA00022692"/>
    </source>
</evidence>
<dbReference type="KEGG" id="dvi:6630578"/>
<comment type="similarity">
    <text evidence="6">Belongs to the insect chemoreceptor superfamily. Gustatory receptor (GR) family.</text>
</comment>
<keyword evidence="6" id="KW-0675">Receptor</keyword>
<evidence type="ECO:0000313" key="8">
    <source>
        <dbReference type="Proteomes" id="UP000008792"/>
    </source>
</evidence>
<dbReference type="OMA" id="GNQLNNC"/>
<evidence type="ECO:0000313" key="7">
    <source>
        <dbReference type="EMBL" id="EDW67447.1"/>
    </source>
</evidence>
<dbReference type="GO" id="GO:0050909">
    <property type="term" value="P:sensory perception of taste"/>
    <property type="evidence" value="ECO:0007669"/>
    <property type="project" value="InterPro"/>
</dbReference>
<feature type="transmembrane region" description="Helical" evidence="6">
    <location>
        <begin position="99"/>
        <end position="121"/>
    </location>
</feature>
<dbReference type="AlphaFoldDB" id="B4M136"/>
<dbReference type="GO" id="GO:0005886">
    <property type="term" value="C:plasma membrane"/>
    <property type="evidence" value="ECO:0007669"/>
    <property type="project" value="UniProtKB-SubCell"/>
</dbReference>
<dbReference type="HOGENOM" id="CLU_720168_0_0_1"/>
<keyword evidence="6" id="KW-0807">Transducer</keyword>
<feature type="transmembrane region" description="Helical" evidence="6">
    <location>
        <begin position="64"/>
        <end position="87"/>
    </location>
</feature>
<proteinExistence type="inferred from homology"/>
<evidence type="ECO:0000256" key="4">
    <source>
        <dbReference type="ARBA" id="ARBA00022989"/>
    </source>
</evidence>
<comment type="function">
    <text evidence="6">Gustatory receptor which mediates acceptance or avoidance behavior, depending on its substrates.</text>
</comment>
<feature type="transmembrane region" description="Helical" evidence="6">
    <location>
        <begin position="317"/>
        <end position="337"/>
    </location>
</feature>
<keyword evidence="5 6" id="KW-0472">Membrane</keyword>
<reference evidence="7 8" key="1">
    <citation type="journal article" date="2007" name="Nature">
        <title>Evolution of genes and genomes on the Drosophila phylogeny.</title>
        <authorList>
            <consortium name="Drosophila 12 Genomes Consortium"/>
            <person name="Clark A.G."/>
            <person name="Eisen M.B."/>
            <person name="Smith D.R."/>
            <person name="Bergman C.M."/>
            <person name="Oliver B."/>
            <person name="Markow T.A."/>
            <person name="Kaufman T.C."/>
            <person name="Kellis M."/>
            <person name="Gelbart W."/>
            <person name="Iyer V.N."/>
            <person name="Pollard D.A."/>
            <person name="Sackton T.B."/>
            <person name="Larracuente A.M."/>
            <person name="Singh N.D."/>
            <person name="Abad J.P."/>
            <person name="Abt D.N."/>
            <person name="Adryan B."/>
            <person name="Aguade M."/>
            <person name="Akashi H."/>
            <person name="Anderson W.W."/>
            <person name="Aquadro C.F."/>
            <person name="Ardell D.H."/>
            <person name="Arguello R."/>
            <person name="Artieri C.G."/>
            <person name="Barbash D.A."/>
            <person name="Barker D."/>
            <person name="Barsanti P."/>
            <person name="Batterham P."/>
            <person name="Batzoglou S."/>
            <person name="Begun D."/>
            <person name="Bhutkar A."/>
            <person name="Blanco E."/>
            <person name="Bosak S.A."/>
            <person name="Bradley R.K."/>
            <person name="Brand A.D."/>
            <person name="Brent M.R."/>
            <person name="Brooks A.N."/>
            <person name="Brown R.H."/>
            <person name="Butlin R.K."/>
            <person name="Caggese C."/>
            <person name="Calvi B.R."/>
            <person name="Bernardo de Carvalho A."/>
            <person name="Caspi A."/>
            <person name="Castrezana S."/>
            <person name="Celniker S.E."/>
            <person name="Chang J.L."/>
            <person name="Chapple C."/>
            <person name="Chatterji S."/>
            <person name="Chinwalla A."/>
            <person name="Civetta A."/>
            <person name="Clifton S.W."/>
            <person name="Comeron J.M."/>
            <person name="Costello J.C."/>
            <person name="Coyne J.A."/>
            <person name="Daub J."/>
            <person name="David R.G."/>
            <person name="Delcher A.L."/>
            <person name="Delehaunty K."/>
            <person name="Do C.B."/>
            <person name="Ebling H."/>
            <person name="Edwards K."/>
            <person name="Eickbush T."/>
            <person name="Evans J.D."/>
            <person name="Filipski A."/>
            <person name="Findeiss S."/>
            <person name="Freyhult E."/>
            <person name="Fulton L."/>
            <person name="Fulton R."/>
            <person name="Garcia A.C."/>
            <person name="Gardiner A."/>
            <person name="Garfield D.A."/>
            <person name="Garvin B.E."/>
            <person name="Gibson G."/>
            <person name="Gilbert D."/>
            <person name="Gnerre S."/>
            <person name="Godfrey J."/>
            <person name="Good R."/>
            <person name="Gotea V."/>
            <person name="Gravely B."/>
            <person name="Greenberg A.J."/>
            <person name="Griffiths-Jones S."/>
            <person name="Gross S."/>
            <person name="Guigo R."/>
            <person name="Gustafson E.A."/>
            <person name="Haerty W."/>
            <person name="Hahn M.W."/>
            <person name="Halligan D.L."/>
            <person name="Halpern A.L."/>
            <person name="Halter G.M."/>
            <person name="Han M.V."/>
            <person name="Heger A."/>
            <person name="Hillier L."/>
            <person name="Hinrichs A.S."/>
            <person name="Holmes I."/>
            <person name="Hoskins R.A."/>
            <person name="Hubisz M.J."/>
            <person name="Hultmark D."/>
            <person name="Huntley M.A."/>
            <person name="Jaffe D.B."/>
            <person name="Jagadeeshan S."/>
            <person name="Jeck W.R."/>
            <person name="Johnson J."/>
            <person name="Jones C.D."/>
            <person name="Jordan W.C."/>
            <person name="Karpen G.H."/>
            <person name="Kataoka E."/>
            <person name="Keightley P.D."/>
            <person name="Kheradpour P."/>
            <person name="Kirkness E.F."/>
            <person name="Koerich L.B."/>
            <person name="Kristiansen K."/>
            <person name="Kudrna D."/>
            <person name="Kulathinal R.J."/>
            <person name="Kumar S."/>
            <person name="Kwok R."/>
            <person name="Lander E."/>
            <person name="Langley C.H."/>
            <person name="Lapoint R."/>
            <person name="Lazzaro B.P."/>
            <person name="Lee S.J."/>
            <person name="Levesque L."/>
            <person name="Li R."/>
            <person name="Lin C.F."/>
            <person name="Lin M.F."/>
            <person name="Lindblad-Toh K."/>
            <person name="Llopart A."/>
            <person name="Long M."/>
            <person name="Low L."/>
            <person name="Lozovsky E."/>
            <person name="Lu J."/>
            <person name="Luo M."/>
            <person name="Machado C.A."/>
            <person name="Makalowski W."/>
            <person name="Marzo M."/>
            <person name="Matsuda M."/>
            <person name="Matzkin L."/>
            <person name="McAllister B."/>
            <person name="McBride C.S."/>
            <person name="McKernan B."/>
            <person name="McKernan K."/>
            <person name="Mendez-Lago M."/>
            <person name="Minx P."/>
            <person name="Mollenhauer M.U."/>
            <person name="Montooth K."/>
            <person name="Mount S.M."/>
            <person name="Mu X."/>
            <person name="Myers E."/>
            <person name="Negre B."/>
            <person name="Newfeld S."/>
            <person name="Nielsen R."/>
            <person name="Noor M.A."/>
            <person name="O'Grady P."/>
            <person name="Pachter L."/>
            <person name="Papaceit M."/>
            <person name="Parisi M.J."/>
            <person name="Parisi M."/>
            <person name="Parts L."/>
            <person name="Pedersen J.S."/>
            <person name="Pesole G."/>
            <person name="Phillippy A.M."/>
            <person name="Ponting C.P."/>
            <person name="Pop M."/>
            <person name="Porcelli D."/>
            <person name="Powell J.R."/>
            <person name="Prohaska S."/>
            <person name="Pruitt K."/>
            <person name="Puig M."/>
            <person name="Quesneville H."/>
            <person name="Ram K.R."/>
            <person name="Rand D."/>
            <person name="Rasmussen M.D."/>
            <person name="Reed L.K."/>
            <person name="Reenan R."/>
            <person name="Reily A."/>
            <person name="Remington K.A."/>
            <person name="Rieger T.T."/>
            <person name="Ritchie M.G."/>
            <person name="Robin C."/>
            <person name="Rogers Y.H."/>
            <person name="Rohde C."/>
            <person name="Rozas J."/>
            <person name="Rubenfield M.J."/>
            <person name="Ruiz A."/>
            <person name="Russo S."/>
            <person name="Salzberg S.L."/>
            <person name="Sanchez-Gracia A."/>
            <person name="Saranga D.J."/>
            <person name="Sato H."/>
            <person name="Schaeffer S.W."/>
            <person name="Schatz M.C."/>
            <person name="Schlenke T."/>
            <person name="Schwartz R."/>
            <person name="Segarra C."/>
            <person name="Singh R.S."/>
            <person name="Sirot L."/>
            <person name="Sirota M."/>
            <person name="Sisneros N.B."/>
            <person name="Smith C.D."/>
            <person name="Smith T.F."/>
            <person name="Spieth J."/>
            <person name="Stage D.E."/>
            <person name="Stark A."/>
            <person name="Stephan W."/>
            <person name="Strausberg R.L."/>
            <person name="Strempel S."/>
            <person name="Sturgill D."/>
            <person name="Sutton G."/>
            <person name="Sutton G.G."/>
            <person name="Tao W."/>
            <person name="Teichmann S."/>
            <person name="Tobari Y.N."/>
            <person name="Tomimura Y."/>
            <person name="Tsolas J.M."/>
            <person name="Valente V.L."/>
            <person name="Venter E."/>
            <person name="Venter J.C."/>
            <person name="Vicario S."/>
            <person name="Vieira F.G."/>
            <person name="Vilella A.J."/>
            <person name="Villasante A."/>
            <person name="Walenz B."/>
            <person name="Wang J."/>
            <person name="Wasserman M."/>
            <person name="Watts T."/>
            <person name="Wilson D."/>
            <person name="Wilson R.K."/>
            <person name="Wing R.A."/>
            <person name="Wolfner M.F."/>
            <person name="Wong A."/>
            <person name="Wong G.K."/>
            <person name="Wu C.I."/>
            <person name="Wu G."/>
            <person name="Yamamoto D."/>
            <person name="Yang H.P."/>
            <person name="Yang S.P."/>
            <person name="Yorke J.A."/>
            <person name="Yoshida K."/>
            <person name="Zdobnov E."/>
            <person name="Zhang P."/>
            <person name="Zhang Y."/>
            <person name="Zimin A.V."/>
            <person name="Baldwin J."/>
            <person name="Abdouelleil A."/>
            <person name="Abdulkadir J."/>
            <person name="Abebe A."/>
            <person name="Abera B."/>
            <person name="Abreu J."/>
            <person name="Acer S.C."/>
            <person name="Aftuck L."/>
            <person name="Alexander A."/>
            <person name="An P."/>
            <person name="Anderson E."/>
            <person name="Anderson S."/>
            <person name="Arachi H."/>
            <person name="Azer M."/>
            <person name="Bachantsang P."/>
            <person name="Barry A."/>
            <person name="Bayul T."/>
            <person name="Berlin A."/>
            <person name="Bessette D."/>
            <person name="Bloom T."/>
            <person name="Blye J."/>
            <person name="Boguslavskiy L."/>
            <person name="Bonnet C."/>
            <person name="Boukhgalter B."/>
            <person name="Bourzgui I."/>
            <person name="Brown A."/>
            <person name="Cahill P."/>
            <person name="Channer S."/>
            <person name="Cheshatsang Y."/>
            <person name="Chuda L."/>
            <person name="Citroen M."/>
            <person name="Collymore A."/>
            <person name="Cooke P."/>
            <person name="Costello M."/>
            <person name="D'Aco K."/>
            <person name="Daza R."/>
            <person name="De Haan G."/>
            <person name="DeGray S."/>
            <person name="DeMaso C."/>
            <person name="Dhargay N."/>
            <person name="Dooley K."/>
            <person name="Dooley E."/>
            <person name="Doricent M."/>
            <person name="Dorje P."/>
            <person name="Dorjee K."/>
            <person name="Dupes A."/>
            <person name="Elong R."/>
            <person name="Falk J."/>
            <person name="Farina A."/>
            <person name="Faro S."/>
            <person name="Ferguson D."/>
            <person name="Fisher S."/>
            <person name="Foley C.D."/>
            <person name="Franke A."/>
            <person name="Friedrich D."/>
            <person name="Gadbois L."/>
            <person name="Gearin G."/>
            <person name="Gearin C.R."/>
            <person name="Giannoukos G."/>
            <person name="Goode T."/>
            <person name="Graham J."/>
            <person name="Grandbois E."/>
            <person name="Grewal S."/>
            <person name="Gyaltsen K."/>
            <person name="Hafez N."/>
            <person name="Hagos B."/>
            <person name="Hall J."/>
            <person name="Henson C."/>
            <person name="Hollinger A."/>
            <person name="Honan T."/>
            <person name="Huard M.D."/>
            <person name="Hughes L."/>
            <person name="Hurhula B."/>
            <person name="Husby M.E."/>
            <person name="Kamat A."/>
            <person name="Kanga B."/>
            <person name="Kashin S."/>
            <person name="Khazanovich D."/>
            <person name="Kisner P."/>
            <person name="Lance K."/>
            <person name="Lara M."/>
            <person name="Lee W."/>
            <person name="Lennon N."/>
            <person name="Letendre F."/>
            <person name="LeVine R."/>
            <person name="Lipovsky A."/>
            <person name="Liu X."/>
            <person name="Liu J."/>
            <person name="Liu S."/>
            <person name="Lokyitsang T."/>
            <person name="Lokyitsang Y."/>
            <person name="Lubonja R."/>
            <person name="Lui A."/>
            <person name="MacDonald P."/>
            <person name="Magnisalis V."/>
            <person name="Maru K."/>
            <person name="Matthews C."/>
            <person name="McCusker W."/>
            <person name="McDonough S."/>
            <person name="Mehta T."/>
            <person name="Meldrim J."/>
            <person name="Meneus L."/>
            <person name="Mihai O."/>
            <person name="Mihalev A."/>
            <person name="Mihova T."/>
            <person name="Mittelman R."/>
            <person name="Mlenga V."/>
            <person name="Montmayeur A."/>
            <person name="Mulrain L."/>
            <person name="Navidi A."/>
            <person name="Naylor J."/>
            <person name="Negash T."/>
            <person name="Nguyen T."/>
            <person name="Nguyen N."/>
            <person name="Nicol R."/>
            <person name="Norbu C."/>
            <person name="Norbu N."/>
            <person name="Novod N."/>
            <person name="O'Neill B."/>
            <person name="Osman S."/>
            <person name="Markiewicz E."/>
            <person name="Oyono O.L."/>
            <person name="Patti C."/>
            <person name="Phunkhang P."/>
            <person name="Pierre F."/>
            <person name="Priest M."/>
            <person name="Raghuraman S."/>
            <person name="Rege F."/>
            <person name="Reyes R."/>
            <person name="Rise C."/>
            <person name="Rogov P."/>
            <person name="Ross K."/>
            <person name="Ryan E."/>
            <person name="Settipalli S."/>
            <person name="Shea T."/>
            <person name="Sherpa N."/>
            <person name="Shi L."/>
            <person name="Shih D."/>
            <person name="Sparrow T."/>
            <person name="Spaulding J."/>
            <person name="Stalker J."/>
            <person name="Stange-Thomann N."/>
            <person name="Stavropoulos S."/>
            <person name="Stone C."/>
            <person name="Strader C."/>
            <person name="Tesfaye S."/>
            <person name="Thomson T."/>
            <person name="Thoulutsang Y."/>
            <person name="Thoulutsang D."/>
            <person name="Topham K."/>
            <person name="Topping I."/>
            <person name="Tsamla T."/>
            <person name="Vassiliev H."/>
            <person name="Vo A."/>
            <person name="Wangchuk T."/>
            <person name="Wangdi T."/>
            <person name="Weiand M."/>
            <person name="Wilkinson J."/>
            <person name="Wilson A."/>
            <person name="Yadav S."/>
            <person name="Young G."/>
            <person name="Yu Q."/>
            <person name="Zembek L."/>
            <person name="Zhong D."/>
            <person name="Zimmer A."/>
            <person name="Zwirko Z."/>
            <person name="Jaffe D.B."/>
            <person name="Alvarez P."/>
            <person name="Brockman W."/>
            <person name="Butler J."/>
            <person name="Chin C."/>
            <person name="Gnerre S."/>
            <person name="Grabherr M."/>
            <person name="Kleber M."/>
            <person name="Mauceli E."/>
            <person name="MacCallum I."/>
        </authorList>
    </citation>
    <scope>NUCLEOTIDE SEQUENCE [LARGE SCALE GENOMIC DNA]</scope>
    <source>
        <strain evidence="8">Tucson 15010-1051.87</strain>
    </source>
</reference>
<evidence type="ECO:0000256" key="5">
    <source>
        <dbReference type="ARBA" id="ARBA00023136"/>
    </source>
</evidence>
<feature type="transmembrane region" description="Helical" evidence="6">
    <location>
        <begin position="30"/>
        <end position="52"/>
    </location>
</feature>
<evidence type="ECO:0000256" key="1">
    <source>
        <dbReference type="ARBA" id="ARBA00004651"/>
    </source>
</evidence>
<sequence>MQHLKAATRRIRASWRTPRLRSSWTLTSRVVMGCLIIAIVQNIVYGIFPCCFDFKHRKFVFCKTLAIYCFSVATLIGAFYVTQIWVAYSENKIDLRDPIQIYCYMNLCVALLNYVTQWAIIPEILSFQNSLPLFSTLDSFTISLRSVGRATSLASLKMFVCPLLMHFTLIIYQRHRQPELNWMSTGKLMLPIYLGNQLNNCFFGGIVITKIVLVEINRRLREIRNEVNRLQTPLELLLQKPYYRMQRFCYLADRLDELASKYALSTGRSMTYMLLTAFSLVSSMAINLIITTLGFYTQYQAFADHILLEEAYDIARALAHFVFLVVPFTEICLVARVSQQVLDEAKETGNLLQRINLEHADVRFKQTVDALWLEVITIKYKLMPMGLLELDGSLINKIFSTVAGFLLFLIQNDLTQRFSLK</sequence>